<feature type="compositionally biased region" description="Basic residues" evidence="1">
    <location>
        <begin position="1"/>
        <end position="11"/>
    </location>
</feature>
<evidence type="ECO:0000313" key="3">
    <source>
        <dbReference type="Proteomes" id="UP000567067"/>
    </source>
</evidence>
<reference evidence="2 3" key="1">
    <citation type="submission" date="2020-08" db="EMBL/GenBank/DDBJ databases">
        <title>Genomic Encyclopedia of Type Strains, Phase III (KMG-III): the genomes of soil and plant-associated and newly described type strains.</title>
        <authorList>
            <person name="Whitman W."/>
        </authorList>
    </citation>
    <scope>NUCLEOTIDE SEQUENCE [LARGE SCALE GENOMIC DNA]</scope>
    <source>
        <strain evidence="2 3">CECT 8693</strain>
    </source>
</reference>
<dbReference type="EMBL" id="JACJIP010000004">
    <property type="protein sequence ID" value="MBA9084495.1"/>
    <property type="molecule type" value="Genomic_DNA"/>
</dbReference>
<protein>
    <submittedName>
        <fullName evidence="2">Uncharacterized protein</fullName>
    </submittedName>
</protein>
<name>A0A7W3SQP4_9BACL</name>
<organism evidence="2 3">
    <name type="scientific">Fontibacillus solani</name>
    <dbReference type="NCBI Taxonomy" id="1572857"/>
    <lineage>
        <taxon>Bacteria</taxon>
        <taxon>Bacillati</taxon>
        <taxon>Bacillota</taxon>
        <taxon>Bacilli</taxon>
        <taxon>Bacillales</taxon>
        <taxon>Paenibacillaceae</taxon>
        <taxon>Fontibacillus</taxon>
    </lineage>
</organism>
<evidence type="ECO:0000313" key="2">
    <source>
        <dbReference type="EMBL" id="MBA9084495.1"/>
    </source>
</evidence>
<sequence length="38" mass="4793">MVKRRRIRSHHIAAPGQSIFRNRARRQKRFDRNDDNWF</sequence>
<accession>A0A7W3SQP4</accession>
<evidence type="ECO:0000256" key="1">
    <source>
        <dbReference type="SAM" id="MobiDB-lite"/>
    </source>
</evidence>
<keyword evidence="3" id="KW-1185">Reference proteome</keyword>
<dbReference type="Proteomes" id="UP000567067">
    <property type="component" value="Unassembled WGS sequence"/>
</dbReference>
<proteinExistence type="predicted"/>
<feature type="region of interest" description="Disordered" evidence="1">
    <location>
        <begin position="1"/>
        <end position="38"/>
    </location>
</feature>
<gene>
    <name evidence="2" type="ORF">FHR92_000952</name>
</gene>
<comment type="caution">
    <text evidence="2">The sequence shown here is derived from an EMBL/GenBank/DDBJ whole genome shotgun (WGS) entry which is preliminary data.</text>
</comment>
<dbReference type="AlphaFoldDB" id="A0A7W3SQP4"/>